<dbReference type="Proteomes" id="UP001286313">
    <property type="component" value="Unassembled WGS sequence"/>
</dbReference>
<dbReference type="SUPFAM" id="SSF81837">
    <property type="entry name" value="BEACH domain"/>
    <property type="match status" value="1"/>
</dbReference>
<protein>
    <recommendedName>
        <fullName evidence="3">BEACH domain-containing protein</fullName>
    </recommendedName>
</protein>
<dbReference type="InterPro" id="IPR036372">
    <property type="entry name" value="BEACH_dom_sf"/>
</dbReference>
<dbReference type="Pfam" id="PF00400">
    <property type="entry name" value="WD40"/>
    <property type="match status" value="3"/>
</dbReference>
<reference evidence="4" key="1">
    <citation type="submission" date="2023-10" db="EMBL/GenBank/DDBJ databases">
        <title>Genome assemblies of two species of porcelain crab, Petrolisthes cinctipes and Petrolisthes manimaculis (Anomura: Porcellanidae).</title>
        <authorList>
            <person name="Angst P."/>
        </authorList>
    </citation>
    <scope>NUCLEOTIDE SEQUENCE</scope>
    <source>
        <strain evidence="4">PB745_01</strain>
        <tissue evidence="4">Gill</tissue>
    </source>
</reference>
<dbReference type="PROSITE" id="PS50294">
    <property type="entry name" value="WD_REPEATS_REGION"/>
    <property type="match status" value="1"/>
</dbReference>
<feature type="region of interest" description="Disordered" evidence="2">
    <location>
        <begin position="1642"/>
        <end position="1694"/>
    </location>
</feature>
<dbReference type="PANTHER" id="PTHR44662:SF1">
    <property type="entry name" value="WD REPEAT-CONTAINING PROTEIN 81"/>
    <property type="match status" value="1"/>
</dbReference>
<dbReference type="PANTHER" id="PTHR44662">
    <property type="entry name" value="WD REPEAT-CONTAINING PROTEIN 81"/>
    <property type="match status" value="1"/>
</dbReference>
<name>A0AAE1KPS8_PETCI</name>
<feature type="region of interest" description="Disordered" evidence="2">
    <location>
        <begin position="714"/>
        <end position="734"/>
    </location>
</feature>
<keyword evidence="1" id="KW-0853">WD repeat</keyword>
<keyword evidence="5" id="KW-1185">Reference proteome</keyword>
<feature type="repeat" description="WD" evidence="1">
    <location>
        <begin position="1925"/>
        <end position="1965"/>
    </location>
</feature>
<dbReference type="SMART" id="SM00320">
    <property type="entry name" value="WD40"/>
    <property type="match status" value="7"/>
</dbReference>
<dbReference type="InterPro" id="IPR000409">
    <property type="entry name" value="BEACH_dom"/>
</dbReference>
<dbReference type="GO" id="GO:0035973">
    <property type="term" value="P:aggrephagy"/>
    <property type="evidence" value="ECO:0007669"/>
    <property type="project" value="TreeGrafter"/>
</dbReference>
<feature type="region of interest" description="Disordered" evidence="2">
    <location>
        <begin position="1158"/>
        <end position="1182"/>
    </location>
</feature>
<gene>
    <name evidence="4" type="ORF">Pcinc_015390</name>
</gene>
<sequence>MTQNKRARSRQERGCKNLHSNKNTTEMRGESGGLAVVCQNLGIPPDYSCQGPLPGLVHAFIYTPWINGVLREGVYTWPPQHDILSPPEVQSALQMGEKIGDLWQCVLIQIIPKEDSEVYPLARPSRHSRGLLADVSYSQLLHYVSTSNNKNLWKDAYKKYSEHGVAMQWKGGMQVGTEGHNTVLREVLHRLYGCKIIPIREECDVWQGGNQGRVGGYGPHTSVLPALCAIEDECHLFLILSAATHNVHHAVSFSPAKLNECETRPLFVVYQLLEAARDTHDRGLHMGDITLRHLFIDDALYLSLLPSIPDSLIRPEFSRPCRREKVHEFSRKDGVSDTLMLTLDSSMCQGESGNHAEVNVTSCQQAEASVDALNAPSPGGKKGGSSSDCSPLLSDTISDESANFYQNCHSFKGLVGYQKLLSSDEAFDILKKADGSNGQDADLEFVLQCSLVHLTQLWVGHQLTTLDYLLCLNYFAGRRFNSPHHHPIVPWVMNFSSRESGWRDLSKTKFRLTKGDQQLDQTYQMAASQGQGKHSVAHHVTEVFSEITYYVYKARVTPRELLTKYVRQQWVPEHYPSTIARLYAWTPDECIPEFYTDPTIFKSQHEDLGDLGVPEWCVSVEEFLAVHRGALEGHRVSSRLHHWLDLNFGHKLSGGASVKAKNVCLQLVDAHTWLATGGVVQLFATPHPPRLTPSPYLGRSPPKFTVSFQHDTKTEKCEEQSEVDSAPERQEDEMETINKSLEHSRKLSRSRTSLCEERLIELPMIQIPQDYNPLVALNQVEMLYNFVLKASRRIPKVIKCKDTQLAVKQAAHLRRVRDMQAIGCVIVELFSPSRCRVLGARASLAERYLHACKLLAHDQTDIPRCIRHALQVIFQATNPREEQCGKDIPSKYEPVSTDGLPPPSPHQFLQSLINVVVFPSYFPKLYQFVCKMRQYSYLLHEAQRLCGEPTRRKEFILRVAEIRVKTAAKDLPNLLPSLSSEGLDLLLPYLTELFEYPESAVTAAWYLTSALAQALGPERANKHLLPPVMKLFEAEVMTDKHLKLFHRSFLLQLVVWLGLHTFLTHFITPLIEGVGGYKEVLGRAHLIPDIVRKQSTTLKSVDISLGGDNVMSPCEDDSHSSAPPEPKPLKQEAAGSAHVEADLTDAEAEPEVFVFEGGEDEVDGSSPDTPLQEQDQSDHLRSPMASETLSLDEVSLQEGIGGSIPSLCPSPHSPSMSGGEGEEEGIGSGPDTPTPLGSVYSTASSSSVTIPKSGLKSASGFSASLPDFRLAKDKIITNIDIGDNCDKPLTGTEVGDGKGWTLDEGRQKVELGHSMSDVCCESVLWLAGRLGPVLTARYITRNLLRMLTLCYLPDSGALTPIPSLPADDLSVTRKRILGDIYSKKVLHCLSEIACLYGEQVILLQYLCHICELVASCRRKLSTTMEGGLLGAMALLQHLLPYLTDSTFMEHLQETLIRSAVYPVIRLLSSTKVNFPHGGAARGVLACRVIDCLFIMALRVGREMSKSILMPTVTRLLTTFDKCHTTSTSSTQLGMSPKSLEAEEVLGEAEEVAGSSNNLQAAVGSSADSVKAKALEELKQVMTPELAYLSYVPLCRFLGASYMEAALPNHDLLRSLCLQYDENNQAHHAAVLTNDGLGISNGSGEVSGSSIGGSGGRRSSDHRSPNVAMTGNRIDIKDTTDSFSSQRSDLPPSIGFSSSIDITKYTGNKMENTQRHLRGNWLAYWEHEIGRSEQDARFNFKQIKLQTFVGHTNSVKSIHVLDNENSFISCSKDKTVKLWSLRNQGDGSAHICAQWTYTGHKKSVFGVTFSDAMRYAASCDSTVHVWDPFICAGIKQLDSLRHSPVTVLTAMMAPSTQLVAATTDATLKFIDLRTCSYTHEFKVSLGGAGLVRCVDTSGDGRLVTVAHSSGVISALDTRTGHLLSTWKPHEGEVLCMKWYRDGTFISSALDQTVSVWSVEDSKLKFTLRGPTEPVHLMSLYGDELLTGTTANRVGVHTSVSPTASFSSTRLRSDTFRGVLTTMAVLPLNRILLLGADNGTIRLLC</sequence>
<dbReference type="PROSITE" id="PS50197">
    <property type="entry name" value="BEACH"/>
    <property type="match status" value="1"/>
</dbReference>
<comment type="caution">
    <text evidence="4">The sequence shown here is derived from an EMBL/GenBank/DDBJ whole genome shotgun (WGS) entry which is preliminary data.</text>
</comment>
<dbReference type="SMART" id="SM01026">
    <property type="entry name" value="Beach"/>
    <property type="match status" value="1"/>
</dbReference>
<evidence type="ECO:0000256" key="1">
    <source>
        <dbReference type="PROSITE-ProRule" id="PRU00221"/>
    </source>
</evidence>
<evidence type="ECO:0000313" key="5">
    <source>
        <dbReference type="Proteomes" id="UP001286313"/>
    </source>
</evidence>
<evidence type="ECO:0000259" key="3">
    <source>
        <dbReference type="PROSITE" id="PS50197"/>
    </source>
</evidence>
<feature type="region of interest" description="Disordered" evidence="2">
    <location>
        <begin position="1"/>
        <end position="28"/>
    </location>
</feature>
<dbReference type="Pfam" id="PF02138">
    <property type="entry name" value="Beach"/>
    <property type="match status" value="1"/>
</dbReference>
<dbReference type="Gene3D" id="2.130.10.10">
    <property type="entry name" value="YVTN repeat-like/Quinoprotein amine dehydrogenase"/>
    <property type="match status" value="2"/>
</dbReference>
<proteinExistence type="predicted"/>
<dbReference type="GO" id="GO:0005739">
    <property type="term" value="C:mitochondrion"/>
    <property type="evidence" value="ECO:0007669"/>
    <property type="project" value="TreeGrafter"/>
</dbReference>
<feature type="compositionally biased region" description="Low complexity" evidence="2">
    <location>
        <begin position="1238"/>
        <end position="1249"/>
    </location>
</feature>
<evidence type="ECO:0000313" key="4">
    <source>
        <dbReference type="EMBL" id="KAK3880089.1"/>
    </source>
</evidence>
<organism evidence="4 5">
    <name type="scientific">Petrolisthes cinctipes</name>
    <name type="common">Flat porcelain crab</name>
    <dbReference type="NCBI Taxonomy" id="88211"/>
    <lineage>
        <taxon>Eukaryota</taxon>
        <taxon>Metazoa</taxon>
        <taxon>Ecdysozoa</taxon>
        <taxon>Arthropoda</taxon>
        <taxon>Crustacea</taxon>
        <taxon>Multicrustacea</taxon>
        <taxon>Malacostraca</taxon>
        <taxon>Eumalacostraca</taxon>
        <taxon>Eucarida</taxon>
        <taxon>Decapoda</taxon>
        <taxon>Pleocyemata</taxon>
        <taxon>Anomura</taxon>
        <taxon>Galatheoidea</taxon>
        <taxon>Porcellanidae</taxon>
        <taxon>Petrolisthes</taxon>
    </lineage>
</organism>
<dbReference type="CDD" id="cd06071">
    <property type="entry name" value="Beach"/>
    <property type="match status" value="1"/>
</dbReference>
<dbReference type="InterPro" id="IPR036322">
    <property type="entry name" value="WD40_repeat_dom_sf"/>
</dbReference>
<feature type="domain" description="BEACH" evidence="3">
    <location>
        <begin position="443"/>
        <end position="713"/>
    </location>
</feature>
<evidence type="ECO:0000256" key="2">
    <source>
        <dbReference type="SAM" id="MobiDB-lite"/>
    </source>
</evidence>
<dbReference type="InterPro" id="IPR015943">
    <property type="entry name" value="WD40/YVTN_repeat-like_dom_sf"/>
</dbReference>
<feature type="region of interest" description="Disordered" evidence="2">
    <location>
        <begin position="1109"/>
        <end position="1141"/>
    </location>
</feature>
<accession>A0AAE1KPS8</accession>
<dbReference type="PROSITE" id="PS50082">
    <property type="entry name" value="WD_REPEATS_2"/>
    <property type="match status" value="3"/>
</dbReference>
<dbReference type="SUPFAM" id="SSF50978">
    <property type="entry name" value="WD40 repeat-like"/>
    <property type="match status" value="1"/>
</dbReference>
<dbReference type="Gene3D" id="1.10.1540.10">
    <property type="entry name" value="BEACH domain"/>
    <property type="match status" value="1"/>
</dbReference>
<dbReference type="InterPro" id="IPR001680">
    <property type="entry name" value="WD40_rpt"/>
</dbReference>
<feature type="region of interest" description="Disordered" evidence="2">
    <location>
        <begin position="1199"/>
        <end position="1259"/>
    </location>
</feature>
<feature type="repeat" description="WD" evidence="1">
    <location>
        <begin position="1747"/>
        <end position="1782"/>
    </location>
</feature>
<dbReference type="EMBL" id="JAWQEG010001355">
    <property type="protein sequence ID" value="KAK3880089.1"/>
    <property type="molecule type" value="Genomic_DNA"/>
</dbReference>
<dbReference type="InterPro" id="IPR052651">
    <property type="entry name" value="WDR81"/>
</dbReference>
<feature type="repeat" description="WD" evidence="1">
    <location>
        <begin position="1796"/>
        <end position="1826"/>
    </location>
</feature>
<dbReference type="GO" id="GO:0035014">
    <property type="term" value="F:phosphatidylinositol 3-kinase regulator activity"/>
    <property type="evidence" value="ECO:0007669"/>
    <property type="project" value="TreeGrafter"/>
</dbReference>